<proteinExistence type="predicted"/>
<evidence type="ECO:0000313" key="2">
    <source>
        <dbReference type="Proteomes" id="UP001069090"/>
    </source>
</evidence>
<comment type="caution">
    <text evidence="1">The sequence shown here is derived from an EMBL/GenBank/DDBJ whole genome shotgun (WGS) entry which is preliminary data.</text>
</comment>
<sequence>MWLVVLSVFVAVALLVTLNNKKNVRAPVTKNLQSHKHKTASPAEKAKANPYHAISICCEQHACAAAVANQDKRYLAGEVPSLPLPGCAMMRCACRYQHHDDRREEDRRLSFGLSQELHDERRECSDRRKKS</sequence>
<evidence type="ECO:0000313" key="1">
    <source>
        <dbReference type="EMBL" id="MCZ0865489.1"/>
    </source>
</evidence>
<keyword evidence="2" id="KW-1185">Reference proteome</keyword>
<dbReference type="EMBL" id="JAPTGG010000007">
    <property type="protein sequence ID" value="MCZ0865489.1"/>
    <property type="molecule type" value="Genomic_DNA"/>
</dbReference>
<accession>A0A9J6RME3</accession>
<organism evidence="1 2">
    <name type="scientific">Dasania phycosphaerae</name>
    <dbReference type="NCBI Taxonomy" id="2950436"/>
    <lineage>
        <taxon>Bacteria</taxon>
        <taxon>Pseudomonadati</taxon>
        <taxon>Pseudomonadota</taxon>
        <taxon>Gammaproteobacteria</taxon>
        <taxon>Cellvibrionales</taxon>
        <taxon>Spongiibacteraceae</taxon>
        <taxon>Dasania</taxon>
    </lineage>
</organism>
<dbReference type="RefSeq" id="WP_258331635.1">
    <property type="nucleotide sequence ID" value="NZ_JAPTGG010000007.1"/>
</dbReference>
<name>A0A9J6RME3_9GAMM</name>
<dbReference type="AlphaFoldDB" id="A0A9J6RME3"/>
<dbReference type="Proteomes" id="UP001069090">
    <property type="component" value="Unassembled WGS sequence"/>
</dbReference>
<protein>
    <submittedName>
        <fullName evidence="1">Uncharacterized protein</fullName>
    </submittedName>
</protein>
<reference evidence="1 2" key="1">
    <citation type="submission" date="2022-12" db="EMBL/GenBank/DDBJ databases">
        <title>Dasania phycosphaerae sp. nov., isolated from particulate material of the south coast of Korea.</title>
        <authorList>
            <person name="Jiang Y."/>
        </authorList>
    </citation>
    <scope>NUCLEOTIDE SEQUENCE [LARGE SCALE GENOMIC DNA]</scope>
    <source>
        <strain evidence="1 2">GY-19</strain>
    </source>
</reference>
<gene>
    <name evidence="1" type="ORF">O0V09_09775</name>
</gene>